<dbReference type="Pfam" id="PF13439">
    <property type="entry name" value="Glyco_transf_4"/>
    <property type="match status" value="1"/>
</dbReference>
<evidence type="ECO:0000256" key="2">
    <source>
        <dbReference type="ARBA" id="ARBA00022679"/>
    </source>
</evidence>
<keyword evidence="1" id="KW-0328">Glycosyltransferase</keyword>
<evidence type="ECO:0000259" key="4">
    <source>
        <dbReference type="Pfam" id="PF13439"/>
    </source>
</evidence>
<dbReference type="PANTHER" id="PTHR12526">
    <property type="entry name" value="GLYCOSYLTRANSFERASE"/>
    <property type="match status" value="1"/>
</dbReference>
<organism evidence="5 6">
    <name type="scientific">Terriglobus roseus</name>
    <dbReference type="NCBI Taxonomy" id="392734"/>
    <lineage>
        <taxon>Bacteria</taxon>
        <taxon>Pseudomonadati</taxon>
        <taxon>Acidobacteriota</taxon>
        <taxon>Terriglobia</taxon>
        <taxon>Terriglobales</taxon>
        <taxon>Acidobacteriaceae</taxon>
        <taxon>Terriglobus</taxon>
    </lineage>
</organism>
<dbReference type="GO" id="GO:0016757">
    <property type="term" value="F:glycosyltransferase activity"/>
    <property type="evidence" value="ECO:0007669"/>
    <property type="project" value="UniProtKB-KW"/>
</dbReference>
<evidence type="ECO:0000256" key="1">
    <source>
        <dbReference type="ARBA" id="ARBA00022676"/>
    </source>
</evidence>
<feature type="domain" description="Glycosyl transferase family 1" evidence="3">
    <location>
        <begin position="226"/>
        <end position="383"/>
    </location>
</feature>
<dbReference type="EMBL" id="FNSD01000001">
    <property type="protein sequence ID" value="SEB39172.1"/>
    <property type="molecule type" value="Genomic_DNA"/>
</dbReference>
<dbReference type="InterPro" id="IPR028098">
    <property type="entry name" value="Glyco_trans_4-like_N"/>
</dbReference>
<evidence type="ECO:0000313" key="6">
    <source>
        <dbReference type="Proteomes" id="UP000182409"/>
    </source>
</evidence>
<feature type="domain" description="Glycosyltransferase subfamily 4-like N-terminal" evidence="4">
    <location>
        <begin position="40"/>
        <end position="201"/>
    </location>
</feature>
<dbReference type="PANTHER" id="PTHR12526:SF510">
    <property type="entry name" value="D-INOSITOL 3-PHOSPHATE GLYCOSYLTRANSFERASE"/>
    <property type="match status" value="1"/>
</dbReference>
<dbReference type="AlphaFoldDB" id="A0A1H4J0U0"/>
<keyword evidence="2 5" id="KW-0808">Transferase</keyword>
<reference evidence="5 6" key="1">
    <citation type="submission" date="2016-10" db="EMBL/GenBank/DDBJ databases">
        <authorList>
            <person name="de Groot N.N."/>
        </authorList>
    </citation>
    <scope>NUCLEOTIDE SEQUENCE [LARGE SCALE GENOMIC DNA]</scope>
    <source>
        <strain evidence="5 6">AB35.6</strain>
    </source>
</reference>
<dbReference type="Proteomes" id="UP000182409">
    <property type="component" value="Unassembled WGS sequence"/>
</dbReference>
<gene>
    <name evidence="5" type="ORF">SAMN05443244_0214</name>
</gene>
<name>A0A1H4J0U0_9BACT</name>
<dbReference type="Gene3D" id="3.40.50.2000">
    <property type="entry name" value="Glycogen Phosphorylase B"/>
    <property type="match status" value="2"/>
</dbReference>
<protein>
    <submittedName>
        <fullName evidence="5">Glycosyltransferase involved in cell wall bisynthesis</fullName>
    </submittedName>
</protein>
<dbReference type="Pfam" id="PF00534">
    <property type="entry name" value="Glycos_transf_1"/>
    <property type="match status" value="1"/>
</dbReference>
<dbReference type="InterPro" id="IPR001296">
    <property type="entry name" value="Glyco_trans_1"/>
</dbReference>
<evidence type="ECO:0000259" key="3">
    <source>
        <dbReference type="Pfam" id="PF00534"/>
    </source>
</evidence>
<sequence length="418" mass="45863">MFFGPWCAKLETLIECKFHSVREEGRLKILSVNNTSDLYGASRCMERLFRQFVLAGHEVHAVLPGTGPLVALLRSSGVQVHIQPGISIVDRARMRTAWGVVSFAVSTPLSVLRLAWLIGRLRIDVVHTNTVVMPTPAFAAYLMGVPHVWHVREILSEFEAFWRPFQHVVTGLSNSVIAVSQSVRQQFLPGLQHQVTVIYDGLGDEAATVNEAYRTALRERFCADALLVGVVGRIKFHRKGQEILVQAVSLLKGKYPEARFLVVGSPPPRSPDELGRLSALMEECGVRERFTLLGEIDDPASLFAALDITVVPSVHPEPFGCVVIEAMAVGTPVIGSDCGGIAEQIVDGQTGLLFKPGDAAALAIALDRMLSDADLRYRMSQQASIRMKTCFRTEDTFLATNVMFQYAMGTTSIRNTGS</sequence>
<dbReference type="SUPFAM" id="SSF53756">
    <property type="entry name" value="UDP-Glycosyltransferase/glycogen phosphorylase"/>
    <property type="match status" value="1"/>
</dbReference>
<evidence type="ECO:0000313" key="5">
    <source>
        <dbReference type="EMBL" id="SEB39172.1"/>
    </source>
</evidence>
<proteinExistence type="predicted"/>
<accession>A0A1H4J0U0</accession>